<dbReference type="InterPro" id="IPR001322">
    <property type="entry name" value="Lamin_tail_dom"/>
</dbReference>
<dbReference type="PROSITE" id="PS51841">
    <property type="entry name" value="LTD"/>
    <property type="match status" value="1"/>
</dbReference>
<evidence type="ECO:0000313" key="2">
    <source>
        <dbReference type="EMBL" id="GAA3550962.1"/>
    </source>
</evidence>
<dbReference type="Pfam" id="PF00932">
    <property type="entry name" value="LTD"/>
    <property type="match status" value="1"/>
</dbReference>
<evidence type="ECO:0000259" key="1">
    <source>
        <dbReference type="PROSITE" id="PS51841"/>
    </source>
</evidence>
<dbReference type="InterPro" id="IPR019268">
    <property type="entry name" value="DUF2278"/>
</dbReference>
<organism evidence="2 3">
    <name type="scientific">Streptomyces osmaniensis</name>
    <dbReference type="NCBI Taxonomy" id="593134"/>
    <lineage>
        <taxon>Bacteria</taxon>
        <taxon>Bacillati</taxon>
        <taxon>Actinomycetota</taxon>
        <taxon>Actinomycetes</taxon>
        <taxon>Kitasatosporales</taxon>
        <taxon>Streptomycetaceae</taxon>
        <taxon>Streptomyces</taxon>
    </lineage>
</organism>
<gene>
    <name evidence="2" type="ORF">GCM10022295_36280</name>
</gene>
<evidence type="ECO:0000313" key="3">
    <source>
        <dbReference type="Proteomes" id="UP001500707"/>
    </source>
</evidence>
<name>A0ABP6WLN6_9ACTN</name>
<protein>
    <recommendedName>
        <fullName evidence="1">LTD domain-containing protein</fullName>
    </recommendedName>
</protein>
<accession>A0ABP6WLN6</accession>
<sequence length="336" mass="36706">MPLKNYGVLACRVVDRRREGAPDDTPHYQLHLTDGRGTNYRGAVNVLSQQAPSELLFLAIDDFRHPVTTQLPPAGSGWTELRRQPGGASLDFIRGNLFAPESMRKLPPDVAGPDNDLSDRLDHYIERAIGDPTAALYLFGERWGPERNKRDKVFGFEPGNGVHDLHMNQGSVGQFSSTNGVWQDGALLLHFPAESRWVAVFLAFQSQAWHTDEQTGHPIEAAPARPVQREAEVRILAAMVNPKGPAPERETVTLINASPESVDLNGWQLADENDHMVRLPAGHVAAGATVVVQGGNGFELGNRGGAITLLDPSGLKVDGVSYTETEARREGWTVSF</sequence>
<keyword evidence="3" id="KW-1185">Reference proteome</keyword>
<reference evidence="3" key="1">
    <citation type="journal article" date="2019" name="Int. J. Syst. Evol. Microbiol.">
        <title>The Global Catalogue of Microorganisms (GCM) 10K type strain sequencing project: providing services to taxonomists for standard genome sequencing and annotation.</title>
        <authorList>
            <consortium name="The Broad Institute Genomics Platform"/>
            <consortium name="The Broad Institute Genome Sequencing Center for Infectious Disease"/>
            <person name="Wu L."/>
            <person name="Ma J."/>
        </authorList>
    </citation>
    <scope>NUCLEOTIDE SEQUENCE [LARGE SCALE GENOMIC DNA]</scope>
    <source>
        <strain evidence="3">JCM 17656</strain>
    </source>
</reference>
<proteinExistence type="predicted"/>
<dbReference type="EMBL" id="BAABCE010000006">
    <property type="protein sequence ID" value="GAA3550962.1"/>
    <property type="molecule type" value="Genomic_DNA"/>
</dbReference>
<dbReference type="Proteomes" id="UP001500707">
    <property type="component" value="Unassembled WGS sequence"/>
</dbReference>
<dbReference type="Pfam" id="PF10042">
    <property type="entry name" value="DUF2278"/>
    <property type="match status" value="1"/>
</dbReference>
<feature type="domain" description="LTD" evidence="1">
    <location>
        <begin position="223"/>
        <end position="324"/>
    </location>
</feature>
<comment type="caution">
    <text evidence="2">The sequence shown here is derived from an EMBL/GenBank/DDBJ whole genome shotgun (WGS) entry which is preliminary data.</text>
</comment>